<keyword evidence="4 7" id="KW-0812">Transmembrane</keyword>
<feature type="transmembrane region" description="Helical" evidence="7">
    <location>
        <begin position="72"/>
        <end position="91"/>
    </location>
</feature>
<evidence type="ECO:0000256" key="4">
    <source>
        <dbReference type="ARBA" id="ARBA00022692"/>
    </source>
</evidence>
<evidence type="ECO:0000313" key="9">
    <source>
        <dbReference type="Proteomes" id="UP000595512"/>
    </source>
</evidence>
<comment type="similarity">
    <text evidence="2">Belongs to the DoxX family.</text>
</comment>
<dbReference type="InterPro" id="IPR051907">
    <property type="entry name" value="DoxX-like_oxidoreductase"/>
</dbReference>
<dbReference type="AlphaFoldDB" id="A0AB37HIW4"/>
<sequence length="130" mass="14412">MKGGITIHTKIIRYLVGYVFITSGVMKIVSEDLGNYFTSLGLPYPILLMNAVAIIELICGILILANKWVKQASIPLMAIMIAAILLTKVPILHTGLIAFAFNARLDIIMLGLLAILYKQDMKRGWDKTHL</sequence>
<name>A0AB37HIW4_9BACI</name>
<feature type="transmembrane region" description="Helical" evidence="7">
    <location>
        <begin position="42"/>
        <end position="65"/>
    </location>
</feature>
<dbReference type="Pfam" id="PF07681">
    <property type="entry name" value="DoxX"/>
    <property type="match status" value="1"/>
</dbReference>
<keyword evidence="6 7" id="KW-0472">Membrane</keyword>
<keyword evidence="5 7" id="KW-1133">Transmembrane helix</keyword>
<dbReference type="Proteomes" id="UP000595512">
    <property type="component" value="Chromosome"/>
</dbReference>
<accession>A0AB37HIW4</accession>
<dbReference type="PANTHER" id="PTHR33452:SF1">
    <property type="entry name" value="INNER MEMBRANE PROTEIN YPHA-RELATED"/>
    <property type="match status" value="1"/>
</dbReference>
<protein>
    <submittedName>
        <fullName evidence="8">DoxX family protein</fullName>
    </submittedName>
</protein>
<keyword evidence="3" id="KW-1003">Cell membrane</keyword>
<evidence type="ECO:0000256" key="6">
    <source>
        <dbReference type="ARBA" id="ARBA00023136"/>
    </source>
</evidence>
<dbReference type="InterPro" id="IPR032808">
    <property type="entry name" value="DoxX"/>
</dbReference>
<comment type="subcellular location">
    <subcellularLocation>
        <location evidence="1">Cell membrane</location>
        <topology evidence="1">Multi-pass membrane protein</topology>
    </subcellularLocation>
</comment>
<gene>
    <name evidence="8" type="ORF">JGZ69_04395</name>
</gene>
<feature type="transmembrane region" description="Helical" evidence="7">
    <location>
        <begin position="97"/>
        <end position="117"/>
    </location>
</feature>
<dbReference type="GO" id="GO:0005886">
    <property type="term" value="C:plasma membrane"/>
    <property type="evidence" value="ECO:0007669"/>
    <property type="project" value="UniProtKB-SubCell"/>
</dbReference>
<proteinExistence type="inferred from homology"/>
<evidence type="ECO:0000256" key="1">
    <source>
        <dbReference type="ARBA" id="ARBA00004651"/>
    </source>
</evidence>
<evidence type="ECO:0000256" key="5">
    <source>
        <dbReference type="ARBA" id="ARBA00022989"/>
    </source>
</evidence>
<organism evidence="8 9">
    <name type="scientific">Heyndrickxia sporothermodurans</name>
    <dbReference type="NCBI Taxonomy" id="46224"/>
    <lineage>
        <taxon>Bacteria</taxon>
        <taxon>Bacillati</taxon>
        <taxon>Bacillota</taxon>
        <taxon>Bacilli</taxon>
        <taxon>Bacillales</taxon>
        <taxon>Bacillaceae</taxon>
        <taxon>Heyndrickxia</taxon>
    </lineage>
</organism>
<evidence type="ECO:0000256" key="3">
    <source>
        <dbReference type="ARBA" id="ARBA00022475"/>
    </source>
</evidence>
<reference evidence="8 9" key="1">
    <citation type="submission" date="2020-12" db="EMBL/GenBank/DDBJ databases">
        <title>Taxonomic evaluation of the Bacillus sporothermodurans group of bacteria based on whole genome sequences.</title>
        <authorList>
            <person name="Fiedler G."/>
            <person name="Herbstmann A.-D."/>
            <person name="Doll E."/>
            <person name="Wenning M."/>
            <person name="Brinks E."/>
            <person name="Kabisch J."/>
            <person name="Breitenwieser F."/>
            <person name="Lappann M."/>
            <person name="Boehnlein C."/>
            <person name="Franz C."/>
        </authorList>
    </citation>
    <scope>NUCLEOTIDE SEQUENCE [LARGE SCALE GENOMIC DNA]</scope>
    <source>
        <strain evidence="8 9">DSM 10599</strain>
    </source>
</reference>
<dbReference type="KEGG" id="hspo:JGZ69_04395"/>
<evidence type="ECO:0000313" key="8">
    <source>
        <dbReference type="EMBL" id="QQX27364.1"/>
    </source>
</evidence>
<evidence type="ECO:0000256" key="2">
    <source>
        <dbReference type="ARBA" id="ARBA00006679"/>
    </source>
</evidence>
<evidence type="ECO:0000256" key="7">
    <source>
        <dbReference type="SAM" id="Phobius"/>
    </source>
</evidence>
<feature type="transmembrane region" description="Helical" evidence="7">
    <location>
        <begin position="12"/>
        <end position="30"/>
    </location>
</feature>
<dbReference type="EMBL" id="CP066701">
    <property type="protein sequence ID" value="QQX27364.1"/>
    <property type="molecule type" value="Genomic_DNA"/>
</dbReference>
<dbReference type="PANTHER" id="PTHR33452">
    <property type="entry name" value="OXIDOREDUCTASE CATD-RELATED"/>
    <property type="match status" value="1"/>
</dbReference>